<reference evidence="2" key="1">
    <citation type="submission" date="2013-02" db="EMBL/GenBank/DDBJ databases">
        <authorList>
            <consortium name="The Broad Institute Genome Sequencing Platform"/>
            <person name="Cuomo C."/>
            <person name="Becnel J."/>
            <person name="Sanscrainte N."/>
            <person name="Walker B."/>
            <person name="Young S.K."/>
            <person name="Zeng Q."/>
            <person name="Gargeya S."/>
            <person name="Fitzgerald M."/>
            <person name="Haas B."/>
            <person name="Abouelleil A."/>
            <person name="Alvarado L."/>
            <person name="Arachchi H.M."/>
            <person name="Berlin A.M."/>
            <person name="Chapman S.B."/>
            <person name="Dewar J."/>
            <person name="Goldberg J."/>
            <person name="Griggs A."/>
            <person name="Gujja S."/>
            <person name="Hansen M."/>
            <person name="Howarth C."/>
            <person name="Imamovic A."/>
            <person name="Larimer J."/>
            <person name="McCowan C."/>
            <person name="Murphy C."/>
            <person name="Neiman D."/>
            <person name="Pearson M."/>
            <person name="Priest M."/>
            <person name="Roberts A."/>
            <person name="Saif S."/>
            <person name="Shea T."/>
            <person name="Sisk P."/>
            <person name="Sykes S."/>
            <person name="Wortman J."/>
            <person name="Nusbaum C."/>
            <person name="Birren B."/>
        </authorList>
    </citation>
    <scope>NUCLEOTIDE SEQUENCE [LARGE SCALE GENOMIC DNA]</scope>
    <source>
        <strain evidence="2">PRA339</strain>
    </source>
</reference>
<organism evidence="1 2">
    <name type="scientific">Anncaliia algerae PRA339</name>
    <dbReference type="NCBI Taxonomy" id="1288291"/>
    <lineage>
        <taxon>Eukaryota</taxon>
        <taxon>Fungi</taxon>
        <taxon>Fungi incertae sedis</taxon>
        <taxon>Microsporidia</taxon>
        <taxon>Tubulinosematoidea</taxon>
        <taxon>Tubulinosematidae</taxon>
        <taxon>Anncaliia</taxon>
    </lineage>
</organism>
<accession>A0A059EZ47</accession>
<dbReference type="VEuPathDB" id="MicrosporidiaDB:H312_02265"/>
<proteinExistence type="predicted"/>
<evidence type="ECO:0000313" key="2">
    <source>
        <dbReference type="Proteomes" id="UP000030655"/>
    </source>
</evidence>
<gene>
    <name evidence="1" type="ORF">H312_02265</name>
</gene>
<dbReference type="OrthoDB" id="10278146at2759"/>
<dbReference type="Proteomes" id="UP000030655">
    <property type="component" value="Unassembled WGS sequence"/>
</dbReference>
<dbReference type="AlphaFoldDB" id="A0A059EZ47"/>
<name>A0A059EZ47_9MICR</name>
<dbReference type="EMBL" id="KK365187">
    <property type="protein sequence ID" value="KCZ80328.1"/>
    <property type="molecule type" value="Genomic_DNA"/>
</dbReference>
<feature type="non-terminal residue" evidence="1">
    <location>
        <position position="1"/>
    </location>
</feature>
<reference evidence="1 2" key="2">
    <citation type="submission" date="2014-03" db="EMBL/GenBank/DDBJ databases">
        <title>The Genome Sequence of Anncaliia algerae insect isolate PRA339.</title>
        <authorList>
            <consortium name="The Broad Institute Genome Sequencing Platform"/>
            <consortium name="The Broad Institute Genome Sequencing Center for Infectious Disease"/>
            <person name="Cuomo C."/>
            <person name="Becnel J."/>
            <person name="Sanscrainte N."/>
            <person name="Walker B."/>
            <person name="Young S.K."/>
            <person name="Zeng Q."/>
            <person name="Gargeya S."/>
            <person name="Fitzgerald M."/>
            <person name="Haas B."/>
            <person name="Abouelleil A."/>
            <person name="Alvarado L."/>
            <person name="Arachchi H.M."/>
            <person name="Berlin A.M."/>
            <person name="Chapman S.B."/>
            <person name="Dewar J."/>
            <person name="Goldberg J."/>
            <person name="Griggs A."/>
            <person name="Gujja S."/>
            <person name="Hansen M."/>
            <person name="Howarth C."/>
            <person name="Imamovic A."/>
            <person name="Larimer J."/>
            <person name="McCowan C."/>
            <person name="Murphy C."/>
            <person name="Neiman D."/>
            <person name="Pearson M."/>
            <person name="Priest M."/>
            <person name="Roberts A."/>
            <person name="Saif S."/>
            <person name="Shea T."/>
            <person name="Sisk P."/>
            <person name="Sykes S."/>
            <person name="Wortman J."/>
            <person name="Nusbaum C."/>
            <person name="Birren B."/>
        </authorList>
    </citation>
    <scope>NUCLEOTIDE SEQUENCE [LARGE SCALE GENOMIC DNA]</scope>
    <source>
        <strain evidence="1 2">PRA339</strain>
    </source>
</reference>
<dbReference type="HOGENOM" id="CLU_1517506_0_0_1"/>
<keyword evidence="2" id="KW-1185">Reference proteome</keyword>
<protein>
    <submittedName>
        <fullName evidence="1">Uncharacterized protein</fullName>
    </submittedName>
</protein>
<evidence type="ECO:0000313" key="1">
    <source>
        <dbReference type="EMBL" id="KCZ80328.1"/>
    </source>
</evidence>
<sequence length="165" mass="19526">MILFFLNYVVAANINHPKIVLFLQNLAKYHSIVKEDMQQPLKYLYDDLYVRYNSLALEKKMDCYMDFSKIISTEEERMDICQRLFDGYSEVLLCLLPKRNYLCYEEKEGRRRVWASFDNNCFGKAEHEYPGLFHEVAESIDKFFMCEENISSVKPDGNSILIANE</sequence>